<evidence type="ECO:0000313" key="1">
    <source>
        <dbReference type="EMBL" id="PHZ27168.1"/>
    </source>
</evidence>
<comment type="caution">
    <text evidence="1">The sequence shown here is derived from an EMBL/GenBank/DDBJ whole genome shotgun (WGS) entry which is preliminary data.</text>
</comment>
<gene>
    <name evidence="1" type="ORF">CS533_12160</name>
</gene>
<dbReference type="InterPro" id="IPR009734">
    <property type="entry name" value="Myoviridae_GpU"/>
</dbReference>
<accession>A0A2G4U1G6</accession>
<organism evidence="1 2">
    <name type="scientific">Yersinia bercovieri</name>
    <dbReference type="NCBI Taxonomy" id="634"/>
    <lineage>
        <taxon>Bacteria</taxon>
        <taxon>Pseudomonadati</taxon>
        <taxon>Pseudomonadota</taxon>
        <taxon>Gammaproteobacteria</taxon>
        <taxon>Enterobacterales</taxon>
        <taxon>Yersiniaceae</taxon>
        <taxon>Yersinia</taxon>
    </lineage>
</organism>
<dbReference type="Proteomes" id="UP000229378">
    <property type="component" value="Unassembled WGS sequence"/>
</dbReference>
<protein>
    <submittedName>
        <fullName evidence="1">Oxidoreductase</fullName>
    </submittedName>
</protein>
<evidence type="ECO:0000313" key="2">
    <source>
        <dbReference type="Proteomes" id="UP000229378"/>
    </source>
</evidence>
<reference evidence="1 2" key="1">
    <citation type="submission" date="2017-10" db="EMBL/GenBank/DDBJ databases">
        <authorList>
            <person name="Banno H."/>
            <person name="Chua N.-H."/>
        </authorList>
    </citation>
    <scope>NUCLEOTIDE SEQUENCE [LARGE SCALE GENOMIC DNA]</scope>
    <source>
        <strain evidence="1 2">SCPM-O-B-7607</strain>
    </source>
</reference>
<dbReference type="InterPro" id="IPR016912">
    <property type="entry name" value="Phage_P2_GpU"/>
</dbReference>
<name>A0A2G4U1G6_YERBE</name>
<dbReference type="Pfam" id="PF06995">
    <property type="entry name" value="Phage_P2_GpU"/>
    <property type="match status" value="1"/>
</dbReference>
<proteinExistence type="predicted"/>
<dbReference type="RefSeq" id="WP_005272309.1">
    <property type="nucleotide sequence ID" value="NZ_CABHQF010000076.1"/>
</dbReference>
<sequence>MMMVFGLFVFELRTAPYQNLGQESTFRHVNNSRVGKSPRYQYIGRGEDKITLGGTLYPEVTGGDVSLAALRTMAYTGKAYPLIEGTGGIYGMFVITGISETRTEFFKDGKARKIEFSLSLEKVSEDLREMLADVDLGFEGQWNGFVR</sequence>
<dbReference type="EMBL" id="PEHN01000011">
    <property type="protein sequence ID" value="PHZ27168.1"/>
    <property type="molecule type" value="Genomic_DNA"/>
</dbReference>
<dbReference type="AlphaFoldDB" id="A0A2G4U1G6"/>
<dbReference type="PIRSF" id="PIRSF029208">
    <property type="entry name" value="Phage_tail_GPU"/>
    <property type="match status" value="1"/>
</dbReference>